<name>A0A2P6V664_9CHLO</name>
<dbReference type="GO" id="GO:0004354">
    <property type="term" value="F:glutamate dehydrogenase (NADP+) activity"/>
    <property type="evidence" value="ECO:0007669"/>
    <property type="project" value="TreeGrafter"/>
</dbReference>
<evidence type="ECO:0000256" key="5">
    <source>
        <dbReference type="PIRSR" id="PIRSR000185-1"/>
    </source>
</evidence>
<dbReference type="Gene3D" id="3.40.50.720">
    <property type="entry name" value="NAD(P)-binding Rossmann-like Domain"/>
    <property type="match status" value="1"/>
</dbReference>
<dbReference type="Gene3D" id="1.10.285.10">
    <property type="entry name" value="Glutamate Dehydrogenase, chain A, domain 3"/>
    <property type="match status" value="2"/>
</dbReference>
<dbReference type="InterPro" id="IPR050724">
    <property type="entry name" value="Glu_Leu_Phe_Val_DH"/>
</dbReference>
<dbReference type="CDD" id="cd05313">
    <property type="entry name" value="NAD_bind_2_Glu_DH"/>
    <property type="match status" value="1"/>
</dbReference>
<reference evidence="11 12" key="1">
    <citation type="journal article" date="2018" name="Plant J.">
        <title>Genome sequences of Chlorella sorokiniana UTEX 1602 and Micractinium conductrix SAG 241.80: implications to maltose excretion by a green alga.</title>
        <authorList>
            <person name="Arriola M.B."/>
            <person name="Velmurugan N."/>
            <person name="Zhang Y."/>
            <person name="Plunkett M.H."/>
            <person name="Hondzo H."/>
            <person name="Barney B.M."/>
        </authorList>
    </citation>
    <scope>NUCLEOTIDE SEQUENCE [LARGE SCALE GENOMIC DNA]</scope>
    <source>
        <strain evidence="11 12">SAG 241.80</strain>
    </source>
</reference>
<evidence type="ECO:0000256" key="3">
    <source>
        <dbReference type="ARBA" id="ARBA00023002"/>
    </source>
</evidence>
<dbReference type="Proteomes" id="UP000239649">
    <property type="component" value="Unassembled WGS sequence"/>
</dbReference>
<feature type="binding site" evidence="6">
    <location>
        <position position="272"/>
    </location>
    <ligand>
        <name>NAD(+)</name>
        <dbReference type="ChEBI" id="CHEBI:57540"/>
    </ligand>
</feature>
<feature type="region of interest" description="Disordered" evidence="9">
    <location>
        <begin position="1"/>
        <end position="32"/>
    </location>
</feature>
<dbReference type="InterPro" id="IPR014362">
    <property type="entry name" value="Glu_DH"/>
</dbReference>
<dbReference type="SUPFAM" id="SSF53223">
    <property type="entry name" value="Aminoacid dehydrogenase-like, N-terminal domain"/>
    <property type="match status" value="1"/>
</dbReference>
<dbReference type="InterPro" id="IPR033524">
    <property type="entry name" value="Glu/Leu/Phe/Val_DH_AS"/>
</dbReference>
<dbReference type="GO" id="GO:0005829">
    <property type="term" value="C:cytosol"/>
    <property type="evidence" value="ECO:0007669"/>
    <property type="project" value="TreeGrafter"/>
</dbReference>
<dbReference type="PRINTS" id="PR00082">
    <property type="entry name" value="GLFDHDRGNASE"/>
</dbReference>
<proteinExistence type="inferred from homology"/>
<feature type="binding site" evidence="6">
    <location>
        <position position="412"/>
    </location>
    <ligand>
        <name>substrate</name>
    </ligand>
</feature>
<organism evidence="11 12">
    <name type="scientific">Micractinium conductrix</name>
    <dbReference type="NCBI Taxonomy" id="554055"/>
    <lineage>
        <taxon>Eukaryota</taxon>
        <taxon>Viridiplantae</taxon>
        <taxon>Chlorophyta</taxon>
        <taxon>core chlorophytes</taxon>
        <taxon>Trebouxiophyceae</taxon>
        <taxon>Chlorellales</taxon>
        <taxon>Chlorellaceae</taxon>
        <taxon>Chlorella clade</taxon>
        <taxon>Micractinium</taxon>
    </lineage>
</organism>
<dbReference type="InterPro" id="IPR046346">
    <property type="entry name" value="Aminoacid_DH-like_N_sf"/>
</dbReference>
<feature type="site" description="Important for catalysis" evidence="7">
    <location>
        <position position="198"/>
    </location>
</feature>
<dbReference type="InterPro" id="IPR033922">
    <property type="entry name" value="NAD_bind_Glu_DH"/>
</dbReference>
<dbReference type="EMBL" id="LHPF02000025">
    <property type="protein sequence ID" value="PSC69575.1"/>
    <property type="molecule type" value="Genomic_DNA"/>
</dbReference>
<feature type="binding site" evidence="6">
    <location>
        <position position="122"/>
    </location>
    <ligand>
        <name>substrate</name>
    </ligand>
</feature>
<accession>A0A2P6V664</accession>
<evidence type="ECO:0000256" key="9">
    <source>
        <dbReference type="SAM" id="MobiDB-lite"/>
    </source>
</evidence>
<dbReference type="SMART" id="SM00839">
    <property type="entry name" value="ELFV_dehydrog"/>
    <property type="match status" value="1"/>
</dbReference>
<comment type="caution">
    <text evidence="11">The sequence shown here is derived from an EMBL/GenBank/DDBJ whole genome shotgun (WGS) entry which is preliminary data.</text>
</comment>
<evidence type="ECO:0000313" key="12">
    <source>
        <dbReference type="Proteomes" id="UP000239649"/>
    </source>
</evidence>
<dbReference type="GO" id="GO:0006537">
    <property type="term" value="P:glutamate biosynthetic process"/>
    <property type="evidence" value="ECO:0007669"/>
    <property type="project" value="TreeGrafter"/>
</dbReference>
<keyword evidence="3 4" id="KW-0560">Oxidoreductase</keyword>
<dbReference type="FunFam" id="3.40.50.10860:FF:000002">
    <property type="entry name" value="Glutamate dehydrogenase"/>
    <property type="match status" value="1"/>
</dbReference>
<dbReference type="AlphaFoldDB" id="A0A2P6V664"/>
<dbReference type="Pfam" id="PF02812">
    <property type="entry name" value="ELFV_dehydrog_N"/>
    <property type="match status" value="1"/>
</dbReference>
<dbReference type="Pfam" id="PF00208">
    <property type="entry name" value="ELFV_dehydrog"/>
    <property type="match status" value="1"/>
</dbReference>
<keyword evidence="6" id="KW-0520">NAD</keyword>
<evidence type="ECO:0000256" key="7">
    <source>
        <dbReference type="PIRSR" id="PIRSR000185-3"/>
    </source>
</evidence>
<dbReference type="STRING" id="554055.A0A2P6V664"/>
<feature type="binding site" evidence="6">
    <location>
        <position position="241"/>
    </location>
    <ligand>
        <name>NAD(+)</name>
        <dbReference type="ChEBI" id="CHEBI:57540"/>
    </ligand>
</feature>
<protein>
    <recommendedName>
        <fullName evidence="4">Glutamate dehydrogenase</fullName>
    </recommendedName>
</protein>
<evidence type="ECO:0000259" key="10">
    <source>
        <dbReference type="SMART" id="SM00839"/>
    </source>
</evidence>
<comment type="subunit">
    <text evidence="2">Homohexamer.</text>
</comment>
<evidence type="ECO:0000313" key="11">
    <source>
        <dbReference type="EMBL" id="PSC69575.1"/>
    </source>
</evidence>
<dbReference type="InterPro" id="IPR006095">
    <property type="entry name" value="Glu/Leu/Phe/Val/Trp_DH"/>
</dbReference>
<keyword evidence="6" id="KW-0547">Nucleotide-binding</keyword>
<evidence type="ECO:0000256" key="4">
    <source>
        <dbReference type="PIRNR" id="PIRNR000185"/>
    </source>
</evidence>
<dbReference type="PIRSF" id="PIRSF000185">
    <property type="entry name" value="Glu_DH"/>
    <property type="match status" value="1"/>
</dbReference>
<evidence type="ECO:0000256" key="6">
    <source>
        <dbReference type="PIRSR" id="PIRSR000185-2"/>
    </source>
</evidence>
<keyword evidence="12" id="KW-1185">Reference proteome</keyword>
<feature type="binding site" evidence="6">
    <location>
        <position position="143"/>
    </location>
    <ligand>
        <name>substrate</name>
    </ligand>
</feature>
<dbReference type="InterPro" id="IPR006096">
    <property type="entry name" value="Glu/Leu/Phe/Val/Trp_DH_C"/>
</dbReference>
<evidence type="ECO:0000256" key="2">
    <source>
        <dbReference type="ARBA" id="ARBA00011643"/>
    </source>
</evidence>
<dbReference type="PANTHER" id="PTHR43571:SF1">
    <property type="entry name" value="NADP-SPECIFIC GLUTAMATE DEHYDROGENASE 1-RELATED"/>
    <property type="match status" value="1"/>
</dbReference>
<feature type="binding site" evidence="6">
    <location>
        <position position="197"/>
    </location>
    <ligand>
        <name>substrate</name>
    </ligand>
</feature>
<dbReference type="GO" id="GO:0000166">
    <property type="term" value="F:nucleotide binding"/>
    <property type="evidence" value="ECO:0007669"/>
    <property type="project" value="UniProtKB-KW"/>
</dbReference>
<comment type="similarity">
    <text evidence="1 4 8">Belongs to the Glu/Leu/Phe/Val dehydrogenases family.</text>
</comment>
<dbReference type="FunFam" id="1.10.285.10:FF:000001">
    <property type="entry name" value="Glutamate dehydrogenase"/>
    <property type="match status" value="1"/>
</dbReference>
<feature type="active site" description="Proton donor" evidence="5">
    <location>
        <position position="158"/>
    </location>
</feature>
<dbReference type="Gene3D" id="3.40.50.10860">
    <property type="entry name" value="Leucine Dehydrogenase, chain A, domain 1"/>
    <property type="match status" value="1"/>
</dbReference>
<dbReference type="PROSITE" id="PS00074">
    <property type="entry name" value="GLFV_DEHYDROGENASE"/>
    <property type="match status" value="1"/>
</dbReference>
<evidence type="ECO:0000256" key="1">
    <source>
        <dbReference type="ARBA" id="ARBA00006382"/>
    </source>
</evidence>
<sequence>MPGAPIQTQEERGAAATDGKPVSRSQTAEERVTQGIRHEGLLHVLRTVVERDPNQFLDAVHEVAVSLQPVFDRRPELLPAFEAICEPERTIVFRVPWLDDSGKLRVNRGFRVQFSSAIGPYKGGLRFREGVRLSIIKMLGFEQIFKNALTTLPMGGGKGGSDFDPKGKSEGELQRFCQSFMTKLYRHIGNRVDIPAGDIGCGSREIAYLFGQYRRITGTHTGAITGKGVDFGGSEIRPEATGYGCVYFAECMLESNGERIEGKRCIVTGSGNVAQFCAVKLVQEGAVVLALSDSKGYVYEKKGFSVQQLEQIMRIKASHHGSLDQYNSDTAQYVGDSRKPWEIDARYDLAFPCATQNEVDLEAAERMVNQGVSYVFEGANMPCTAEAVEHFEAKGVGFGPAKAVNAGGVAVSGLEMAQNRVGIMWSRQEVDDRLKTIMHQIYKTARDAAKEYGVSLAAGANIAGFLKVGEAVLAQGAV</sequence>
<evidence type="ECO:0000256" key="8">
    <source>
        <dbReference type="RuleBase" id="RU004417"/>
    </source>
</evidence>
<feature type="domain" description="Glutamate/phenylalanine/leucine/valine/L-tryptophan dehydrogenase C-terminal" evidence="10">
    <location>
        <begin position="234"/>
        <end position="476"/>
    </location>
</feature>
<dbReference type="InterPro" id="IPR006097">
    <property type="entry name" value="Glu/Leu/Phe/Val/Trp_DH_dimer"/>
</dbReference>
<dbReference type="InterPro" id="IPR036291">
    <property type="entry name" value="NAD(P)-bd_dom_sf"/>
</dbReference>
<dbReference type="NCBIfam" id="NF006929">
    <property type="entry name" value="PRK09414.1"/>
    <property type="match status" value="1"/>
</dbReference>
<dbReference type="SUPFAM" id="SSF51735">
    <property type="entry name" value="NAD(P)-binding Rossmann-fold domains"/>
    <property type="match status" value="1"/>
</dbReference>
<dbReference type="PANTHER" id="PTHR43571">
    <property type="entry name" value="NADP-SPECIFIC GLUTAMATE DEHYDROGENASE 1-RELATED"/>
    <property type="match status" value="1"/>
</dbReference>
<feature type="binding site" evidence="6">
    <location>
        <position position="146"/>
    </location>
    <ligand>
        <name>substrate</name>
    </ligand>
</feature>
<dbReference type="OrthoDB" id="6718861at2759"/>
<gene>
    <name evidence="11" type="ORF">C2E20_6919</name>
</gene>
<dbReference type="FunFam" id="3.40.50.720:FF:000030">
    <property type="entry name" value="Glutamate dehydrogenase"/>
    <property type="match status" value="1"/>
</dbReference>